<evidence type="ECO:0000256" key="1">
    <source>
        <dbReference type="SAM" id="MobiDB-lite"/>
    </source>
</evidence>
<feature type="compositionally biased region" description="Low complexity" evidence="1">
    <location>
        <begin position="1"/>
        <end position="10"/>
    </location>
</feature>
<dbReference type="Pfam" id="PF20901">
    <property type="entry name" value="Sf6_terminase"/>
    <property type="match status" value="1"/>
</dbReference>
<keyword evidence="3" id="KW-1185">Reference proteome</keyword>
<evidence type="ECO:0000313" key="2">
    <source>
        <dbReference type="EMBL" id="MBF8177235.1"/>
    </source>
</evidence>
<dbReference type="RefSeq" id="WP_195874989.1">
    <property type="nucleotide sequence ID" value="NZ_JADOEL010000003.1"/>
</dbReference>
<comment type="caution">
    <text evidence="2">The sequence shown here is derived from an EMBL/GenBank/DDBJ whole genome shotgun (WGS) entry which is preliminary data.</text>
</comment>
<protein>
    <recommendedName>
        <fullName evidence="4">Terminase small subunit</fullName>
    </recommendedName>
</protein>
<reference evidence="2 3" key="1">
    <citation type="submission" date="2020-11" db="EMBL/GenBank/DDBJ databases">
        <title>WGS of Herminiimonas contaminans strain Marseille-Q4544 isolated from planarians Schmidtea mediterranea.</title>
        <authorList>
            <person name="Kangale L."/>
        </authorList>
    </citation>
    <scope>NUCLEOTIDE SEQUENCE [LARGE SCALE GENOMIC DNA]</scope>
    <source>
        <strain evidence="2 3">Marseille-Q4544</strain>
    </source>
</reference>
<evidence type="ECO:0000313" key="3">
    <source>
        <dbReference type="Proteomes" id="UP000657372"/>
    </source>
</evidence>
<organism evidence="2 3">
    <name type="scientific">Herminiimonas contaminans</name>
    <dbReference type="NCBI Taxonomy" id="1111140"/>
    <lineage>
        <taxon>Bacteria</taxon>
        <taxon>Pseudomonadati</taxon>
        <taxon>Pseudomonadota</taxon>
        <taxon>Betaproteobacteria</taxon>
        <taxon>Burkholderiales</taxon>
        <taxon>Oxalobacteraceae</taxon>
        <taxon>Herminiimonas</taxon>
    </lineage>
</organism>
<dbReference type="EMBL" id="JADOEL010000003">
    <property type="protein sequence ID" value="MBF8177235.1"/>
    <property type="molecule type" value="Genomic_DNA"/>
</dbReference>
<dbReference type="Gene3D" id="1.10.10.60">
    <property type="entry name" value="Homeodomain-like"/>
    <property type="match status" value="1"/>
</dbReference>
<evidence type="ECO:0008006" key="4">
    <source>
        <dbReference type="Google" id="ProtNLM"/>
    </source>
</evidence>
<dbReference type="InterPro" id="IPR048683">
    <property type="entry name" value="Sf6_terminase"/>
</dbReference>
<gene>
    <name evidence="2" type="ORF">IXC47_06040</name>
</gene>
<proteinExistence type="predicted"/>
<name>A0ABS0EQU5_9BURK</name>
<feature type="region of interest" description="Disordered" evidence="1">
    <location>
        <begin position="1"/>
        <end position="35"/>
    </location>
</feature>
<dbReference type="Proteomes" id="UP000657372">
    <property type="component" value="Unassembled WGS sequence"/>
</dbReference>
<sequence length="180" mass="20269">MKKPVTPGKKVAAKKPAVKRAAPRPKATQHPLMVDGSAFDRQKVMDHVCNETVSSNKSVVKILAAGYQTGEKTWPLPDYSNFHRWMRGDKELRTQYEEAKMEQADFLGEELLEISDKELKTAVDVQAARLQSDNRKWLMSKMKPRKFGDKMALTDGDGKPLPSAQINPVFNLTLTPDTEE</sequence>
<feature type="compositionally biased region" description="Basic residues" evidence="1">
    <location>
        <begin position="11"/>
        <end position="23"/>
    </location>
</feature>
<accession>A0ABS0EQU5</accession>